<accession>A0A402C482</accession>
<reference evidence="2 3" key="1">
    <citation type="submission" date="2018-11" db="EMBL/GenBank/DDBJ databases">
        <title>Microbial catabolism of amino acid.</title>
        <authorList>
            <person name="Hibi M."/>
            <person name="Ogawa J."/>
        </authorList>
    </citation>
    <scope>NUCLEOTIDE SEQUENCE [LARGE SCALE GENOMIC DNA]</scope>
    <source>
        <strain evidence="2 3">C31-06</strain>
    </source>
</reference>
<dbReference type="Proteomes" id="UP000287519">
    <property type="component" value="Unassembled WGS sequence"/>
</dbReference>
<evidence type="ECO:0000313" key="3">
    <source>
        <dbReference type="Proteomes" id="UP000287519"/>
    </source>
</evidence>
<gene>
    <name evidence="2" type="ORF">Rhow_001497</name>
</gene>
<feature type="region of interest" description="Disordered" evidence="1">
    <location>
        <begin position="1"/>
        <end position="28"/>
    </location>
</feature>
<dbReference type="EMBL" id="BHYM01000019">
    <property type="protein sequence ID" value="GCE38445.1"/>
    <property type="molecule type" value="Genomic_DNA"/>
</dbReference>
<keyword evidence="3" id="KW-1185">Reference proteome</keyword>
<feature type="compositionally biased region" description="Low complexity" evidence="1">
    <location>
        <begin position="15"/>
        <end position="27"/>
    </location>
</feature>
<protein>
    <submittedName>
        <fullName evidence="2">Uncharacterized protein</fullName>
    </submittedName>
</protein>
<evidence type="ECO:0000313" key="2">
    <source>
        <dbReference type="EMBL" id="GCE38445.1"/>
    </source>
</evidence>
<comment type="caution">
    <text evidence="2">The sequence shown here is derived from an EMBL/GenBank/DDBJ whole genome shotgun (WGS) entry which is preliminary data.</text>
</comment>
<name>A0A402C482_RHOWR</name>
<dbReference type="AlphaFoldDB" id="A0A402C482"/>
<organism evidence="2 3">
    <name type="scientific">Rhodococcus wratislaviensis</name>
    <name type="common">Tsukamurella wratislaviensis</name>
    <dbReference type="NCBI Taxonomy" id="44752"/>
    <lineage>
        <taxon>Bacteria</taxon>
        <taxon>Bacillati</taxon>
        <taxon>Actinomycetota</taxon>
        <taxon>Actinomycetes</taxon>
        <taxon>Mycobacteriales</taxon>
        <taxon>Nocardiaceae</taxon>
        <taxon>Rhodococcus</taxon>
    </lineage>
</organism>
<evidence type="ECO:0000256" key="1">
    <source>
        <dbReference type="SAM" id="MobiDB-lite"/>
    </source>
</evidence>
<sequence length="43" mass="4609">MGWRKLGSLVKPSVSAKTSRASSTATAHRCTGAHYHRVRLTAA</sequence>
<proteinExistence type="predicted"/>